<evidence type="ECO:0000256" key="1">
    <source>
        <dbReference type="SAM" id="MobiDB-lite"/>
    </source>
</evidence>
<dbReference type="EMBL" id="JBHSAX010000003">
    <property type="protein sequence ID" value="MFC3960974.1"/>
    <property type="molecule type" value="Genomic_DNA"/>
</dbReference>
<dbReference type="RefSeq" id="WP_378610739.1">
    <property type="nucleotide sequence ID" value="NZ_JBHSAX010000003.1"/>
</dbReference>
<feature type="region of interest" description="Disordered" evidence="1">
    <location>
        <begin position="271"/>
        <end position="290"/>
    </location>
</feature>
<gene>
    <name evidence="2" type="ORF">ACFO0B_03115</name>
</gene>
<evidence type="ECO:0000313" key="2">
    <source>
        <dbReference type="EMBL" id="MFC3960974.1"/>
    </source>
</evidence>
<organism evidence="2 3">
    <name type="scientific">Nocardia jiangsuensis</name>
    <dbReference type="NCBI Taxonomy" id="1691563"/>
    <lineage>
        <taxon>Bacteria</taxon>
        <taxon>Bacillati</taxon>
        <taxon>Actinomycetota</taxon>
        <taxon>Actinomycetes</taxon>
        <taxon>Mycobacteriales</taxon>
        <taxon>Nocardiaceae</taxon>
        <taxon>Nocardia</taxon>
    </lineage>
</organism>
<dbReference type="Gene3D" id="3.30.559.30">
    <property type="entry name" value="Nonribosomal peptide synthetase, condensation domain"/>
    <property type="match status" value="1"/>
</dbReference>
<dbReference type="SUPFAM" id="SSF52777">
    <property type="entry name" value="CoA-dependent acyltransferases"/>
    <property type="match status" value="2"/>
</dbReference>
<dbReference type="InterPro" id="IPR023213">
    <property type="entry name" value="CAT-like_dom_sf"/>
</dbReference>
<dbReference type="Gene3D" id="3.30.559.10">
    <property type="entry name" value="Chloramphenicol acetyltransferase-like domain"/>
    <property type="match status" value="1"/>
</dbReference>
<keyword evidence="3" id="KW-1185">Reference proteome</keyword>
<dbReference type="Proteomes" id="UP001595696">
    <property type="component" value="Unassembled WGS sequence"/>
</dbReference>
<accession>A0ABV8DMD5</accession>
<comment type="caution">
    <text evidence="2">The sequence shown here is derived from an EMBL/GenBank/DDBJ whole genome shotgun (WGS) entry which is preliminary data.</text>
</comment>
<protein>
    <recommendedName>
        <fullName evidence="4">Condensation domain-containing protein</fullName>
    </recommendedName>
</protein>
<name>A0ABV8DMD5_9NOCA</name>
<sequence length="437" mass="46013">MRTLRAARMQPEDSTYWFVREAFGWSVVLQLVWRFPRPPADRALRDFAQGLADGVLSRRITVPRTPLARPRWQHEPHPAVLHTDPGAIPAGTVETWAGAELDSAPLDPERGPTWRLRGTRLDDGGYALSLTTLHLVADGRTMVTAALDALAGTAADPLARRPEPRGLADTVDGIGVLGAAGRGVARAAAAATRTRSAAPEITRTRTPAHERAPLARPAWTTVTVAAEAWEKAARAHGGTPNTLFVAVLAGALRAAGYTGMLKLGIPVSTRTDGDEGGNATAGVSVPLAGDPAPGDDLTALRRACKDAFTRLAAGNRTPLVHLTPLLGLLPTKAVVRAVSSGSGMPDAVASNLGDFPAELARVGDVTASAVAFRGTAQGVDPALPYRFGDGVQSWLLRIGGSITFSVAAFDEQHFPGSTLRTLLGAELDRWGVPRVLW</sequence>
<evidence type="ECO:0008006" key="4">
    <source>
        <dbReference type="Google" id="ProtNLM"/>
    </source>
</evidence>
<evidence type="ECO:0000313" key="3">
    <source>
        <dbReference type="Proteomes" id="UP001595696"/>
    </source>
</evidence>
<proteinExistence type="predicted"/>
<reference evidence="3" key="1">
    <citation type="journal article" date="2019" name="Int. J. Syst. Evol. Microbiol.">
        <title>The Global Catalogue of Microorganisms (GCM) 10K type strain sequencing project: providing services to taxonomists for standard genome sequencing and annotation.</title>
        <authorList>
            <consortium name="The Broad Institute Genomics Platform"/>
            <consortium name="The Broad Institute Genome Sequencing Center for Infectious Disease"/>
            <person name="Wu L."/>
            <person name="Ma J."/>
        </authorList>
    </citation>
    <scope>NUCLEOTIDE SEQUENCE [LARGE SCALE GENOMIC DNA]</scope>
    <source>
        <strain evidence="3">CGMCC 4.7330</strain>
    </source>
</reference>